<proteinExistence type="predicted"/>
<gene>
    <name evidence="2" type="ORF">E5982_03180</name>
</gene>
<name>A0A4T9T8A2_9ACTN</name>
<evidence type="ECO:0000313" key="2">
    <source>
        <dbReference type="EMBL" id="TJW11234.1"/>
    </source>
</evidence>
<feature type="transmembrane region" description="Helical" evidence="1">
    <location>
        <begin position="214"/>
        <end position="237"/>
    </location>
</feature>
<feature type="transmembrane region" description="Helical" evidence="1">
    <location>
        <begin position="98"/>
        <end position="118"/>
    </location>
</feature>
<dbReference type="EMBL" id="SSTM01000002">
    <property type="protein sequence ID" value="TJW11234.1"/>
    <property type="molecule type" value="Genomic_DNA"/>
</dbReference>
<keyword evidence="1" id="KW-0472">Membrane</keyword>
<feature type="transmembrane region" description="Helical" evidence="1">
    <location>
        <begin position="139"/>
        <end position="170"/>
    </location>
</feature>
<accession>A0A4T9T8A2</accession>
<dbReference type="OrthoDB" id="3231220at2"/>
<comment type="caution">
    <text evidence="2">The sequence shown here is derived from an EMBL/GenBank/DDBJ whole genome shotgun (WGS) entry which is preliminary data.</text>
</comment>
<feature type="transmembrane region" description="Helical" evidence="1">
    <location>
        <begin position="182"/>
        <end position="207"/>
    </location>
</feature>
<evidence type="ECO:0000256" key="1">
    <source>
        <dbReference type="SAM" id="Phobius"/>
    </source>
</evidence>
<keyword evidence="3" id="KW-1185">Reference proteome</keyword>
<keyword evidence="1" id="KW-1133">Transmembrane helix</keyword>
<sequence length="308" mass="33054">MFNLLKSDLYRMVHTRLFWGFTIAVVAVLLAVAGVMAWVSSEGFIHLMEDSMAKVANDPTLSVEEVQEAQADMQEGIAELGSLAARQLESLTSMWGNVFLGGGLLGLIGSMFIGIYLVRDFRSGFVKGLPMNRRGRRNYYLEKMLLVVLVQGFCLLLCAGCSTAFMAMFGFSYLEANSAGDILLVLALTWLLYSAYGLLTACVAWLVRNEGGVVAWAVVVSSGMAGAFITQLMLLLAKALPFLEKMTAWTLSFQVGSLAHGAQGLLAPSDALPFAAVTPAGQAALVGLLFAAVAVAFAMAVLRKRDVK</sequence>
<keyword evidence="1" id="KW-0812">Transmembrane</keyword>
<protein>
    <submittedName>
        <fullName evidence="2">Uncharacterized protein</fullName>
    </submittedName>
</protein>
<dbReference type="RefSeq" id="WP_136845441.1">
    <property type="nucleotide sequence ID" value="NZ_CANPEU010000004.1"/>
</dbReference>
<organism evidence="2 3">
    <name type="scientific">Parvibacter caecicola</name>
    <dbReference type="NCBI Taxonomy" id="747645"/>
    <lineage>
        <taxon>Bacteria</taxon>
        <taxon>Bacillati</taxon>
        <taxon>Actinomycetota</taxon>
        <taxon>Coriobacteriia</taxon>
        <taxon>Coriobacteriales</taxon>
        <taxon>Coriobacteriaceae</taxon>
        <taxon>Parvibacter</taxon>
    </lineage>
</organism>
<feature type="transmembrane region" description="Helical" evidence="1">
    <location>
        <begin position="17"/>
        <end position="39"/>
    </location>
</feature>
<feature type="transmembrane region" description="Helical" evidence="1">
    <location>
        <begin position="283"/>
        <end position="302"/>
    </location>
</feature>
<evidence type="ECO:0000313" key="3">
    <source>
        <dbReference type="Proteomes" id="UP000309454"/>
    </source>
</evidence>
<dbReference type="AlphaFoldDB" id="A0A4T9T8A2"/>
<reference evidence="2 3" key="1">
    <citation type="submission" date="2019-04" db="EMBL/GenBank/DDBJ databases">
        <title>Microbes associate with the intestines of laboratory mice.</title>
        <authorList>
            <person name="Navarre W."/>
            <person name="Wong E."/>
            <person name="Huang K.C."/>
            <person name="Tropini C."/>
            <person name="Ng K."/>
            <person name="Yu B."/>
        </authorList>
    </citation>
    <scope>NUCLEOTIDE SEQUENCE [LARGE SCALE GENOMIC DNA]</scope>
    <source>
        <strain evidence="2 3">NM48_B13</strain>
    </source>
</reference>
<dbReference type="Proteomes" id="UP000309454">
    <property type="component" value="Unassembled WGS sequence"/>
</dbReference>